<keyword evidence="6" id="KW-0808">Transferase</keyword>
<evidence type="ECO:0000256" key="10">
    <source>
        <dbReference type="ARBA" id="ARBA00023136"/>
    </source>
</evidence>
<keyword evidence="7" id="KW-0378">Hydrolase</keyword>
<dbReference type="PANTHER" id="PTHR32282">
    <property type="entry name" value="BINDING PROTEIN TRANSPEPTIDASE, PUTATIVE-RELATED"/>
    <property type="match status" value="1"/>
</dbReference>
<comment type="subcellular location">
    <subcellularLocation>
        <location evidence="1">Cell membrane</location>
    </subcellularLocation>
</comment>
<evidence type="ECO:0000256" key="13">
    <source>
        <dbReference type="ARBA" id="ARBA00034000"/>
    </source>
</evidence>
<evidence type="ECO:0000256" key="11">
    <source>
        <dbReference type="ARBA" id="ARBA00023268"/>
    </source>
</evidence>
<reference evidence="18 19" key="1">
    <citation type="submission" date="2021-07" db="EMBL/GenBank/DDBJ databases">
        <title>Paenibacillus radiodurans sp. nov., isolated from the southeastern edge of Tengger Desert.</title>
        <authorList>
            <person name="Zhang G."/>
        </authorList>
    </citation>
    <scope>NUCLEOTIDE SEQUENCE [LARGE SCALE GENOMIC DNA]</scope>
    <source>
        <strain evidence="18 19">CCM 7311</strain>
    </source>
</reference>
<keyword evidence="5" id="KW-0328">Glycosyltransferase</keyword>
<keyword evidence="19" id="KW-1185">Reference proteome</keyword>
<evidence type="ECO:0000256" key="6">
    <source>
        <dbReference type="ARBA" id="ARBA00022679"/>
    </source>
</evidence>
<evidence type="ECO:0000256" key="4">
    <source>
        <dbReference type="ARBA" id="ARBA00022670"/>
    </source>
</evidence>
<dbReference type="InterPro" id="IPR023346">
    <property type="entry name" value="Lysozyme-like_dom_sf"/>
</dbReference>
<dbReference type="SUPFAM" id="SSF56601">
    <property type="entry name" value="beta-lactamase/transpeptidase-like"/>
    <property type="match status" value="1"/>
</dbReference>
<dbReference type="Pfam" id="PF00912">
    <property type="entry name" value="Transgly"/>
    <property type="match status" value="1"/>
</dbReference>
<gene>
    <name evidence="18" type="ORF">K0U00_06975</name>
</gene>
<evidence type="ECO:0000313" key="19">
    <source>
        <dbReference type="Proteomes" id="UP001519887"/>
    </source>
</evidence>
<evidence type="ECO:0000256" key="5">
    <source>
        <dbReference type="ARBA" id="ARBA00022676"/>
    </source>
</evidence>
<feature type="region of interest" description="Disordered" evidence="15">
    <location>
        <begin position="783"/>
        <end position="842"/>
    </location>
</feature>
<evidence type="ECO:0000256" key="3">
    <source>
        <dbReference type="ARBA" id="ARBA00022645"/>
    </source>
</evidence>
<dbReference type="InterPro" id="IPR050396">
    <property type="entry name" value="Glycosyltr_51/Transpeptidase"/>
</dbReference>
<dbReference type="Gene3D" id="2.60.40.10">
    <property type="entry name" value="Immunoglobulins"/>
    <property type="match status" value="2"/>
</dbReference>
<feature type="domain" description="Fibronectin type-III" evidence="17">
    <location>
        <begin position="822"/>
        <end position="918"/>
    </location>
</feature>
<feature type="compositionally biased region" description="Basic and acidic residues" evidence="15">
    <location>
        <begin position="802"/>
        <end position="818"/>
    </location>
</feature>
<organism evidence="18 19">
    <name type="scientific">Paenibacillus sepulcri</name>
    <dbReference type="NCBI Taxonomy" id="359917"/>
    <lineage>
        <taxon>Bacteria</taxon>
        <taxon>Bacillati</taxon>
        <taxon>Bacillota</taxon>
        <taxon>Bacilli</taxon>
        <taxon>Bacillales</taxon>
        <taxon>Paenibacillaceae</taxon>
        <taxon>Paenibacillus</taxon>
    </lineage>
</organism>
<keyword evidence="9" id="KW-0573">Peptidoglycan synthesis</keyword>
<evidence type="ECO:0000256" key="2">
    <source>
        <dbReference type="ARBA" id="ARBA00022475"/>
    </source>
</evidence>
<evidence type="ECO:0000256" key="16">
    <source>
        <dbReference type="SAM" id="Phobius"/>
    </source>
</evidence>
<evidence type="ECO:0000313" key="18">
    <source>
        <dbReference type="EMBL" id="MBW7453778.1"/>
    </source>
</evidence>
<dbReference type="CDD" id="cd00063">
    <property type="entry name" value="FN3"/>
    <property type="match status" value="1"/>
</dbReference>
<dbReference type="InterPro" id="IPR013783">
    <property type="entry name" value="Ig-like_fold"/>
</dbReference>
<keyword evidence="10 16" id="KW-0472">Membrane</keyword>
<evidence type="ECO:0000256" key="7">
    <source>
        <dbReference type="ARBA" id="ARBA00022801"/>
    </source>
</evidence>
<dbReference type="InterPro" id="IPR036116">
    <property type="entry name" value="FN3_sf"/>
</dbReference>
<keyword evidence="16" id="KW-1133">Transmembrane helix</keyword>
<dbReference type="SUPFAM" id="SSF53955">
    <property type="entry name" value="Lysozyme-like"/>
    <property type="match status" value="1"/>
</dbReference>
<evidence type="ECO:0000256" key="8">
    <source>
        <dbReference type="ARBA" id="ARBA00022960"/>
    </source>
</evidence>
<evidence type="ECO:0000256" key="1">
    <source>
        <dbReference type="ARBA" id="ARBA00004236"/>
    </source>
</evidence>
<dbReference type="PANTHER" id="PTHR32282:SF11">
    <property type="entry name" value="PENICILLIN-BINDING PROTEIN 1B"/>
    <property type="match status" value="1"/>
</dbReference>
<dbReference type="InterPro" id="IPR012338">
    <property type="entry name" value="Beta-lactam/transpept-like"/>
</dbReference>
<feature type="region of interest" description="Disordered" evidence="15">
    <location>
        <begin position="919"/>
        <end position="943"/>
    </location>
</feature>
<keyword evidence="12" id="KW-0961">Cell wall biogenesis/degradation</keyword>
<keyword evidence="3" id="KW-0121">Carboxypeptidase</keyword>
<dbReference type="Gene3D" id="3.40.710.10">
    <property type="entry name" value="DD-peptidase/beta-lactamase superfamily"/>
    <property type="match status" value="1"/>
</dbReference>
<keyword evidence="11" id="KW-0511">Multifunctional enzyme</keyword>
<protein>
    <submittedName>
        <fullName evidence="18">Transglycosylase domain-containing protein</fullName>
    </submittedName>
</protein>
<keyword evidence="8" id="KW-0133">Cell shape</keyword>
<dbReference type="Gene3D" id="1.10.3810.10">
    <property type="entry name" value="Biosynthetic peptidoglycan transglycosylase-like"/>
    <property type="match status" value="1"/>
</dbReference>
<proteinExistence type="predicted"/>
<evidence type="ECO:0000256" key="14">
    <source>
        <dbReference type="ARBA" id="ARBA00049902"/>
    </source>
</evidence>
<keyword evidence="4" id="KW-0645">Protease</keyword>
<dbReference type="RefSeq" id="WP_210039971.1">
    <property type="nucleotide sequence ID" value="NZ_JBHLVU010000008.1"/>
</dbReference>
<evidence type="ECO:0000259" key="17">
    <source>
        <dbReference type="PROSITE" id="PS50853"/>
    </source>
</evidence>
<dbReference type="InterPro" id="IPR001460">
    <property type="entry name" value="PCN-bd_Tpept"/>
</dbReference>
<dbReference type="SUPFAM" id="SSF49265">
    <property type="entry name" value="Fibronectin type III"/>
    <property type="match status" value="1"/>
</dbReference>
<dbReference type="EMBL" id="JAHZIK010000114">
    <property type="protein sequence ID" value="MBW7453778.1"/>
    <property type="molecule type" value="Genomic_DNA"/>
</dbReference>
<dbReference type="InterPro" id="IPR003961">
    <property type="entry name" value="FN3_dom"/>
</dbReference>
<dbReference type="Proteomes" id="UP001519887">
    <property type="component" value="Unassembled WGS sequence"/>
</dbReference>
<feature type="domain" description="Fibronectin type-III" evidence="17">
    <location>
        <begin position="961"/>
        <end position="1047"/>
    </location>
</feature>
<accession>A0ABS7BYP5</accession>
<evidence type="ECO:0000256" key="15">
    <source>
        <dbReference type="SAM" id="MobiDB-lite"/>
    </source>
</evidence>
<name>A0ABS7BYP5_9BACL</name>
<comment type="catalytic activity">
    <reaction evidence="14">
        <text>[GlcNAc-(1-&gt;4)-Mur2Ac(oyl-L-Ala-gamma-D-Glu-L-Lys-D-Ala-D-Ala)](n)-di-trans,octa-cis-undecaprenyl diphosphate + beta-D-GlcNAc-(1-&gt;4)-Mur2Ac(oyl-L-Ala-gamma-D-Glu-L-Lys-D-Ala-D-Ala)-di-trans,octa-cis-undecaprenyl diphosphate = [GlcNAc-(1-&gt;4)-Mur2Ac(oyl-L-Ala-gamma-D-Glu-L-Lys-D-Ala-D-Ala)](n+1)-di-trans,octa-cis-undecaprenyl diphosphate + di-trans,octa-cis-undecaprenyl diphosphate + H(+)</text>
        <dbReference type="Rhea" id="RHEA:23708"/>
        <dbReference type="Rhea" id="RHEA-COMP:9602"/>
        <dbReference type="Rhea" id="RHEA-COMP:9603"/>
        <dbReference type="ChEBI" id="CHEBI:15378"/>
        <dbReference type="ChEBI" id="CHEBI:58405"/>
        <dbReference type="ChEBI" id="CHEBI:60033"/>
        <dbReference type="ChEBI" id="CHEBI:78435"/>
        <dbReference type="EC" id="2.4.99.28"/>
    </reaction>
</comment>
<dbReference type="InterPro" id="IPR001264">
    <property type="entry name" value="Glyco_trans_51"/>
</dbReference>
<dbReference type="PROSITE" id="PS50853">
    <property type="entry name" value="FN3"/>
    <property type="match status" value="2"/>
</dbReference>
<dbReference type="InterPro" id="IPR036950">
    <property type="entry name" value="PBP_transglycosylase"/>
</dbReference>
<feature type="transmembrane region" description="Helical" evidence="16">
    <location>
        <begin position="20"/>
        <end position="49"/>
    </location>
</feature>
<sequence>MDQDQGQNKNGHSKWRTFGIVTLITVKWLFIFGLLIGLFAGGIASGYVASFVKDEPIRSRAEIEEKIDENATTGFVYFNDGTPVGQLRTEEDRRIVTRAEIPDQVVNAVLATEDNNFYNHIGVDVNGLGRAVKQKLLNEDTQTGGSTLTQQLARQVFLTLDKTDSRKAKEIFLSLRLERFLTKDEILTAYLNKVQFGTGNSGYNLYGIQAAAKGIFNIVDLKQLNIAQSAYLAGLPQRPSAYAAFTSKGKFDEGGFKLAVERQHNVLKYMLETGRITSDEYNEALAFDLRSSLAKPTEKAYSTFPYLMLEAERQAAEVLLMQKDPSLTQSDVRKKENAPALEESRSQLLRGGYRIYTTIDKRVYNLMHQISNDPDNFTPDSKEKGMEQIAAVMINHKTGAITSMIEGRDFYTEQMNHATQMTRQPGSTMKPISAYLPAIEKGLVQPGSIIDDAPMVLKDGQKGFHIPMDSNKRFAGLVTAREALNRSMNLPALKVFNEMVTIPEAWKFTRKLGITSIKPEDDYAQTGVIGGLSVGVSVEELTNAYGSIPNNGVFNDAYMISKITDDKGNIIYEHKNQPTRVFSEQTAFLMTDMLRTVISDPSGTGHSVASNFTGYGKIPVAGKTGSTQDYGDVWFMGFTPDVTLGVWAGYEEQVHTLSKDGRARARSIWTLIMNSVTKDRPDLFPTEAFKKPSGIVKATVSSVSGKLPTDLTRQAGKLVTDYFNQKYLPKESDDALVNMAYITFNGVNYVPQPSTPSDMVSEQLVIKRQKPLDELMSEISAAQAKLPASSRRSMSSYLPADAGKDAPSKVDPRVEDGRAPTPPANVRLQPIPGKSSNQISFSKSPEADVVGYRLYRSLNEEPYKIAGAPVLAGADTEFTNSITPSLSYRYYITAVDVGGHESAPSAIVGSNNSMIPPIQPPSIPGTGDEGAGTPVNQSEGTSQGDAVTIDQGNTGQNLVAPPSAPAGIKGEVTDIGIKLTWETNTAAENVTSYNVYYSTDQSGKFTRLGSTAEARFEYLSTITSGYFRVTAVNESGESASSYTVQLK</sequence>
<comment type="catalytic activity">
    <reaction evidence="13">
        <text>Preferential cleavage: (Ac)2-L-Lys-D-Ala-|-D-Ala. Also transpeptidation of peptidyl-alanyl moieties that are N-acyl substituents of D-alanine.</text>
        <dbReference type="EC" id="3.4.16.4"/>
    </reaction>
</comment>
<comment type="caution">
    <text evidence="18">The sequence shown here is derived from an EMBL/GenBank/DDBJ whole genome shotgun (WGS) entry which is preliminary data.</text>
</comment>
<keyword evidence="2" id="KW-1003">Cell membrane</keyword>
<evidence type="ECO:0000256" key="12">
    <source>
        <dbReference type="ARBA" id="ARBA00023316"/>
    </source>
</evidence>
<evidence type="ECO:0000256" key="9">
    <source>
        <dbReference type="ARBA" id="ARBA00022984"/>
    </source>
</evidence>
<keyword evidence="16" id="KW-0812">Transmembrane</keyword>
<dbReference type="Pfam" id="PF00905">
    <property type="entry name" value="Transpeptidase"/>
    <property type="match status" value="1"/>
</dbReference>
<feature type="compositionally biased region" description="Polar residues" evidence="15">
    <location>
        <begin position="934"/>
        <end position="943"/>
    </location>
</feature>